<proteinExistence type="inferred from homology"/>
<sequence length="289" mass="33089">MRLFYLLLVFLISPTYAANTEPPIRFGLTAVILTENLRFLDQWSQYLGYKMGRKVEFVLRKSYREVMDLLDSGGIEFAWICGYSYVQTRKPESLQLLTVPIYRGAPRYHSYIIVHHNSPHKRFSDLKGKIFAFSDPDSNSGFLYPLSLMTAKGEKPETFFRQTFFTFNHAETVQAVSEQVADGGAVDSYIWEYLAIFRPDITKKTRIIKISPSFGFPPIVFRLGVNPNTVNLMKDTLESMGEDVTGKILLARLKLDGFGHYSDSLFNEIRAMVKTIQRADPKHSLLPTD</sequence>
<dbReference type="NCBIfam" id="TIGR01098">
    <property type="entry name" value="3A0109s03R"/>
    <property type="match status" value="1"/>
</dbReference>
<dbReference type="AlphaFoldDB" id="A0A0T5Z176"/>
<evidence type="ECO:0000313" key="5">
    <source>
        <dbReference type="EMBL" id="KRT58542.1"/>
    </source>
</evidence>
<dbReference type="GO" id="GO:0043190">
    <property type="term" value="C:ATP-binding cassette (ABC) transporter complex"/>
    <property type="evidence" value="ECO:0007669"/>
    <property type="project" value="InterPro"/>
</dbReference>
<dbReference type="CDD" id="cd13571">
    <property type="entry name" value="PBP2_PnhD_1"/>
    <property type="match status" value="1"/>
</dbReference>
<accession>A0A0T5Z176</accession>
<dbReference type="Proteomes" id="UP000051276">
    <property type="component" value="Unassembled WGS sequence"/>
</dbReference>
<evidence type="ECO:0000256" key="2">
    <source>
        <dbReference type="ARBA" id="ARBA00022729"/>
    </source>
</evidence>
<protein>
    <submittedName>
        <fullName evidence="4">Phosphate/phosphite/phosphonate ABC transporter, periplasmic binding protein</fullName>
    </submittedName>
    <submittedName>
        <fullName evidence="5">Phosphonate transport system substrate-binding protein</fullName>
    </submittedName>
</protein>
<gene>
    <name evidence="4" type="ORF">Ga0074115_1672</name>
    <name evidence="5" type="ORF">Ga0076813_13742</name>
</gene>
<keyword evidence="7" id="KW-1185">Reference proteome</keyword>
<dbReference type="Gene3D" id="3.40.190.10">
    <property type="entry name" value="Periplasmic binding protein-like II"/>
    <property type="match status" value="2"/>
</dbReference>
<name>A0A0T5Z176_9GAMM</name>
<evidence type="ECO:0000256" key="1">
    <source>
        <dbReference type="ARBA" id="ARBA00007162"/>
    </source>
</evidence>
<feature type="chain" id="PRO_5007432595" evidence="3">
    <location>
        <begin position="18"/>
        <end position="289"/>
    </location>
</feature>
<dbReference type="Pfam" id="PF12974">
    <property type="entry name" value="Phosphonate-bd"/>
    <property type="match status" value="1"/>
</dbReference>
<evidence type="ECO:0000313" key="7">
    <source>
        <dbReference type="Proteomes" id="UP000051634"/>
    </source>
</evidence>
<dbReference type="PANTHER" id="PTHR35841:SF1">
    <property type="entry name" value="PHOSPHONATES-BINDING PERIPLASMIC PROTEIN"/>
    <property type="match status" value="1"/>
</dbReference>
<dbReference type="SUPFAM" id="SSF53850">
    <property type="entry name" value="Periplasmic binding protein-like II"/>
    <property type="match status" value="1"/>
</dbReference>
<feature type="signal peptide" evidence="3">
    <location>
        <begin position="1"/>
        <end position="17"/>
    </location>
</feature>
<dbReference type="PANTHER" id="PTHR35841">
    <property type="entry name" value="PHOSPHONATES-BINDING PERIPLASMIC PROTEIN"/>
    <property type="match status" value="1"/>
</dbReference>
<dbReference type="STRING" id="54398.Ga0074115_1672"/>
<dbReference type="GO" id="GO:0055085">
    <property type="term" value="P:transmembrane transport"/>
    <property type="evidence" value="ECO:0007669"/>
    <property type="project" value="InterPro"/>
</dbReference>
<evidence type="ECO:0000313" key="6">
    <source>
        <dbReference type="Proteomes" id="UP000051276"/>
    </source>
</evidence>
<evidence type="ECO:0000256" key="3">
    <source>
        <dbReference type="SAM" id="SignalP"/>
    </source>
</evidence>
<organism evidence="4 7">
    <name type="scientific">endosymbiont of Ridgeia piscesae</name>
    <dbReference type="NCBI Taxonomy" id="54398"/>
    <lineage>
        <taxon>Bacteria</taxon>
        <taxon>Pseudomonadati</taxon>
        <taxon>Pseudomonadota</taxon>
        <taxon>Gammaproteobacteria</taxon>
        <taxon>sulfur-oxidizing symbionts</taxon>
    </lineage>
</organism>
<comment type="caution">
    <text evidence="4">The sequence shown here is derived from an EMBL/GenBank/DDBJ whole genome shotgun (WGS) entry which is preliminary data.</text>
</comment>
<dbReference type="OrthoDB" id="9802896at2"/>
<dbReference type="InterPro" id="IPR005770">
    <property type="entry name" value="PhnD"/>
</dbReference>
<reference evidence="6 7" key="1">
    <citation type="submission" date="2015-11" db="EMBL/GenBank/DDBJ databases">
        <title>The genome of Candidatus Endoriftia persephone in Ridgeia piscesae and population structure of the North Eastern Pacific vestimentiferan symbionts.</title>
        <authorList>
            <person name="Perez M."/>
            <person name="Juniper K.S."/>
        </authorList>
    </citation>
    <scope>NUCLEOTIDE SEQUENCE [LARGE SCALE GENOMIC DNA]</scope>
    <source>
        <strain evidence="5">Ind10</strain>
        <strain evidence="4">Ind11</strain>
    </source>
</reference>
<evidence type="ECO:0000313" key="4">
    <source>
        <dbReference type="EMBL" id="KRT56632.1"/>
    </source>
</evidence>
<comment type="similarity">
    <text evidence="1">Belongs to the phosphate/phosphite/phosphonate binding protein family.</text>
</comment>
<keyword evidence="2 3" id="KW-0732">Signal</keyword>
<dbReference type="RefSeq" id="WP_057957323.1">
    <property type="nucleotide sequence ID" value="NZ_KQ557054.1"/>
</dbReference>
<dbReference type="EMBL" id="LDXT01000030">
    <property type="protein sequence ID" value="KRT56632.1"/>
    <property type="molecule type" value="Genomic_DNA"/>
</dbReference>
<dbReference type="EMBL" id="LMXI01000320">
    <property type="protein sequence ID" value="KRT58542.1"/>
    <property type="molecule type" value="Genomic_DNA"/>
</dbReference>
<dbReference type="Proteomes" id="UP000051634">
    <property type="component" value="Unassembled WGS sequence"/>
</dbReference>